<dbReference type="PROSITE" id="PS51766">
    <property type="entry name" value="DOCKERIN"/>
    <property type="match status" value="1"/>
</dbReference>
<dbReference type="InterPro" id="IPR036439">
    <property type="entry name" value="Dockerin_dom_sf"/>
</dbReference>
<dbReference type="InterPro" id="IPR018247">
    <property type="entry name" value="EF_Hand_1_Ca_BS"/>
</dbReference>
<feature type="domain" description="Dockerin" evidence="4">
    <location>
        <begin position="605"/>
        <end position="665"/>
    </location>
</feature>
<reference evidence="5" key="1">
    <citation type="submission" date="2020-10" db="EMBL/GenBank/DDBJ databases">
        <authorList>
            <person name="Gilroy R."/>
        </authorList>
    </citation>
    <scope>NUCLEOTIDE SEQUENCE</scope>
    <source>
        <strain evidence="5">ChiGjej1B1-1684</strain>
    </source>
</reference>
<dbReference type="InterPro" id="IPR003140">
    <property type="entry name" value="PLipase/COase/thioEstase"/>
</dbReference>
<dbReference type="GO" id="GO:0000272">
    <property type="term" value="P:polysaccharide catabolic process"/>
    <property type="evidence" value="ECO:0007669"/>
    <property type="project" value="InterPro"/>
</dbReference>
<name>A0A9D1S8R4_9FIRM</name>
<dbReference type="PROSITE" id="PS00018">
    <property type="entry name" value="EF_HAND_1"/>
    <property type="match status" value="1"/>
</dbReference>
<feature type="signal peptide" evidence="3">
    <location>
        <begin position="1"/>
        <end position="27"/>
    </location>
</feature>
<keyword evidence="2" id="KW-0378">Hydrolase</keyword>
<feature type="chain" id="PRO_5039579294" evidence="3">
    <location>
        <begin position="28"/>
        <end position="665"/>
    </location>
</feature>
<accession>A0A9D1S8R4</accession>
<dbReference type="Proteomes" id="UP000824118">
    <property type="component" value="Unassembled WGS sequence"/>
</dbReference>
<dbReference type="InterPro" id="IPR016134">
    <property type="entry name" value="Dockerin_dom"/>
</dbReference>
<dbReference type="CDD" id="cd14256">
    <property type="entry name" value="Dockerin_I"/>
    <property type="match status" value="1"/>
</dbReference>
<reference evidence="5" key="2">
    <citation type="journal article" date="2021" name="PeerJ">
        <title>Extensive microbial diversity within the chicken gut microbiome revealed by metagenomics and culture.</title>
        <authorList>
            <person name="Gilroy R."/>
            <person name="Ravi A."/>
            <person name="Getino M."/>
            <person name="Pursley I."/>
            <person name="Horton D.L."/>
            <person name="Alikhan N.F."/>
            <person name="Baker D."/>
            <person name="Gharbi K."/>
            <person name="Hall N."/>
            <person name="Watson M."/>
            <person name="Adriaenssens E.M."/>
            <person name="Foster-Nyarko E."/>
            <person name="Jarju S."/>
            <person name="Secka A."/>
            <person name="Antonio M."/>
            <person name="Oren A."/>
            <person name="Chaudhuri R.R."/>
            <person name="La Ragione R."/>
            <person name="Hildebrand F."/>
            <person name="Pallen M.J."/>
        </authorList>
    </citation>
    <scope>NUCLEOTIDE SEQUENCE</scope>
    <source>
        <strain evidence="5">ChiGjej1B1-1684</strain>
    </source>
</reference>
<evidence type="ECO:0000256" key="3">
    <source>
        <dbReference type="SAM" id="SignalP"/>
    </source>
</evidence>
<keyword evidence="1 3" id="KW-0732">Signal</keyword>
<dbReference type="SUPFAM" id="SSF63446">
    <property type="entry name" value="Type I dockerin domain"/>
    <property type="match status" value="1"/>
</dbReference>
<dbReference type="InterPro" id="IPR029058">
    <property type="entry name" value="AB_hydrolase_fold"/>
</dbReference>
<dbReference type="Pfam" id="PF00404">
    <property type="entry name" value="Dockerin_1"/>
    <property type="match status" value="1"/>
</dbReference>
<dbReference type="PANTHER" id="PTHR43037">
    <property type="entry name" value="UNNAMED PRODUCT-RELATED"/>
    <property type="match status" value="1"/>
</dbReference>
<sequence length="665" mass="74570">MNKSVSIPKRKITALFMSICIALTCFASFKASAVTPQIFPDQFGIDLNELIDNGTLQYMSYSDETTGINMNYWIHAPEDYMEKSYPMLVYFHGHGGGGTKMGNIENNVGIIYQLLTEYNLENNPCIIVAPQTPQAGGGGEESKWVNLGDSWYHDYRDMDTDPRTKNLTTAYNIIEYVEDNYNVDSDRLYVTGLSMGGMATWDLGTRNPDKFAAIAPVCGVGDYKKAAILSDMPIRTFHGTMDDIVPVNATRSMYNSLAEYGNITYTEYPDEMHESWNVAYGKDNVQDLIDWMFNQSKNGTLDGKTDTAPLEQIISSAEGLKEDDYTAETWEKITALKNEAENTINSGSLTDELNSYYCKNLTDLMKQEKVNVALSAQVTANKYPTFNTSLKGLNDGIIVDNVNNFTSFAANDLAEITFSWDTPQTVSAIDFHIFMGTVYGPRKYELRYKTFDSWEYISLGERTMNWKGSANYEFENDLWVLDNKLENVSDIQVVIKEGAGSDIYYTIQEIKILGEGETAYPEVTSYEEMAEIKAKSVKEAVEMLPKYTTVYLSNSDKVTSLIDWDTDELEDNFTGEIVLKGVFDLPNGYENSNGVQPEIKITVKPDIVMGDVNGDNQINIEDVTILMKYIVRAEGIDINEASADMNNDGIINILDATEIQILLAK</sequence>
<dbReference type="Gene3D" id="3.40.50.1820">
    <property type="entry name" value="alpha/beta hydrolase"/>
    <property type="match status" value="1"/>
</dbReference>
<evidence type="ECO:0000256" key="2">
    <source>
        <dbReference type="ARBA" id="ARBA00022801"/>
    </source>
</evidence>
<evidence type="ECO:0000313" key="5">
    <source>
        <dbReference type="EMBL" id="HIU50603.1"/>
    </source>
</evidence>
<evidence type="ECO:0000259" key="4">
    <source>
        <dbReference type="PROSITE" id="PS51766"/>
    </source>
</evidence>
<protein>
    <submittedName>
        <fullName evidence="5">Prolyl oligopeptidase family serine peptidase</fullName>
    </submittedName>
</protein>
<organism evidence="5 6">
    <name type="scientific">Candidatus Limousia pullorum</name>
    <dbReference type="NCBI Taxonomy" id="2840860"/>
    <lineage>
        <taxon>Bacteria</taxon>
        <taxon>Bacillati</taxon>
        <taxon>Bacillota</taxon>
        <taxon>Clostridia</taxon>
        <taxon>Eubacteriales</taxon>
        <taxon>Oscillospiraceae</taxon>
        <taxon>Oscillospiraceae incertae sedis</taxon>
        <taxon>Candidatus Limousia</taxon>
    </lineage>
</organism>
<comment type="caution">
    <text evidence="5">The sequence shown here is derived from an EMBL/GenBank/DDBJ whole genome shotgun (WGS) entry which is preliminary data.</text>
</comment>
<dbReference type="InterPro" id="IPR050955">
    <property type="entry name" value="Plant_Biomass_Hydrol_Est"/>
</dbReference>
<dbReference type="AlphaFoldDB" id="A0A9D1S8R4"/>
<proteinExistence type="predicted"/>
<dbReference type="PANTHER" id="PTHR43037:SF5">
    <property type="entry name" value="FERULOYL ESTERASE"/>
    <property type="match status" value="1"/>
</dbReference>
<dbReference type="SUPFAM" id="SSF53474">
    <property type="entry name" value="alpha/beta-Hydrolases"/>
    <property type="match status" value="1"/>
</dbReference>
<dbReference type="InterPro" id="IPR002105">
    <property type="entry name" value="Dockerin_1_rpt"/>
</dbReference>
<evidence type="ECO:0000256" key="1">
    <source>
        <dbReference type="ARBA" id="ARBA00022729"/>
    </source>
</evidence>
<dbReference type="EMBL" id="DVNG01000091">
    <property type="protein sequence ID" value="HIU50603.1"/>
    <property type="molecule type" value="Genomic_DNA"/>
</dbReference>
<gene>
    <name evidence="5" type="ORF">IAD22_06285</name>
</gene>
<dbReference type="GO" id="GO:0004553">
    <property type="term" value="F:hydrolase activity, hydrolyzing O-glycosyl compounds"/>
    <property type="evidence" value="ECO:0007669"/>
    <property type="project" value="InterPro"/>
</dbReference>
<evidence type="ECO:0000313" key="6">
    <source>
        <dbReference type="Proteomes" id="UP000824118"/>
    </source>
</evidence>
<dbReference type="Pfam" id="PF02230">
    <property type="entry name" value="Abhydrolase_2"/>
    <property type="match status" value="1"/>
</dbReference>
<dbReference type="Gene3D" id="1.10.1330.10">
    <property type="entry name" value="Dockerin domain"/>
    <property type="match status" value="1"/>
</dbReference>